<evidence type="ECO:0000256" key="4">
    <source>
        <dbReference type="PROSITE-ProRule" id="PRU00409"/>
    </source>
</evidence>
<sequence length="426" mass="46999">MKTNTSGSPSPRNHTVAIVDAYSSGIDIAPAFQNAGCSCVHIQSRNNLPEKLLHSYRPDDFVEQLTYSNTPGFWHHLEELSITAVVTGCETGTILTDLLAMKLKLPGNDFSSSQTRRNKLAMQAQLKHAGLKHIPSKCVSSITEIEQYGPELLEYSGRVVLKPVESSGTDGVFVCADMDQLRHAFATLFGVDNQLNLRNSEALLQPFIVGDEYVVDTVSMCGHHRLCAIWKMGKGQHNGGSAVCEYTELISLPDAQLAELQDYVFKCLDALGIHYGAGHSELFLTARGWVLIETGARIHGAGFPILSGDALAQTQIDALVQCYLDPDLFMAALSQSYQPLKALKIKELIAYQSGNLEAVRAISDIRARETFLACQLPEKGTRIFITRDVFTSPGWVALCHDDPEKVENDYQWLSQLEQRGMFDFVS</sequence>
<dbReference type="Gene3D" id="3.30.470.20">
    <property type="entry name" value="ATP-grasp fold, B domain"/>
    <property type="match status" value="1"/>
</dbReference>
<evidence type="ECO:0000256" key="3">
    <source>
        <dbReference type="ARBA" id="ARBA00022840"/>
    </source>
</evidence>
<dbReference type="NCBIfam" id="NF005543">
    <property type="entry name" value="PRK07206.1"/>
    <property type="match status" value="1"/>
</dbReference>
<dbReference type="HOGENOM" id="CLU_029016_3_2_6"/>
<keyword evidence="1" id="KW-0436">Ligase</keyword>
<dbReference type="SUPFAM" id="SSF56059">
    <property type="entry name" value="Glutathione synthetase ATP-binding domain-like"/>
    <property type="match status" value="1"/>
</dbReference>
<name>A0A0C5VDZ7_9GAMM</name>
<evidence type="ECO:0000256" key="1">
    <source>
        <dbReference type="ARBA" id="ARBA00022598"/>
    </source>
</evidence>
<accession>A0A0C5VDZ7</accession>
<evidence type="ECO:0000256" key="2">
    <source>
        <dbReference type="ARBA" id="ARBA00022741"/>
    </source>
</evidence>
<dbReference type="PROSITE" id="PS50975">
    <property type="entry name" value="ATP_GRASP"/>
    <property type="match status" value="1"/>
</dbReference>
<organism evidence="6 7">
    <name type="scientific">Gynuella sunshinyii YC6258</name>
    <dbReference type="NCBI Taxonomy" id="1445510"/>
    <lineage>
        <taxon>Bacteria</taxon>
        <taxon>Pseudomonadati</taxon>
        <taxon>Pseudomonadota</taxon>
        <taxon>Gammaproteobacteria</taxon>
        <taxon>Oceanospirillales</taxon>
        <taxon>Saccharospirillaceae</taxon>
        <taxon>Gynuella</taxon>
    </lineage>
</organism>
<keyword evidence="7" id="KW-1185">Reference proteome</keyword>
<reference evidence="6 7" key="1">
    <citation type="submission" date="2014-01" db="EMBL/GenBank/DDBJ databases">
        <title>Full genme sequencing of cellulolytic bacterium Gynuella sunshinyii YC6258T gen. nov., sp. nov.</title>
        <authorList>
            <person name="Khan H."/>
            <person name="Chung E.J."/>
            <person name="Chung Y.R."/>
        </authorList>
    </citation>
    <scope>NUCLEOTIDE SEQUENCE [LARGE SCALE GENOMIC DNA]</scope>
    <source>
        <strain evidence="6 7">YC6258</strain>
    </source>
</reference>
<gene>
    <name evidence="6" type="ORF">YC6258_05513</name>
</gene>
<evidence type="ECO:0000313" key="7">
    <source>
        <dbReference type="Proteomes" id="UP000032266"/>
    </source>
</evidence>
<evidence type="ECO:0000259" key="5">
    <source>
        <dbReference type="PROSITE" id="PS50975"/>
    </source>
</evidence>
<dbReference type="EMBL" id="CP007142">
    <property type="protein sequence ID" value="AJQ97540.1"/>
    <property type="molecule type" value="Genomic_DNA"/>
</dbReference>
<dbReference type="InterPro" id="IPR052032">
    <property type="entry name" value="ATP-dep_AA_Ligase"/>
</dbReference>
<dbReference type="PANTHER" id="PTHR43585">
    <property type="entry name" value="FUMIPYRROLE BIOSYNTHESIS PROTEIN C"/>
    <property type="match status" value="1"/>
</dbReference>
<dbReference type="InterPro" id="IPR011761">
    <property type="entry name" value="ATP-grasp"/>
</dbReference>
<dbReference type="GO" id="GO:0016874">
    <property type="term" value="F:ligase activity"/>
    <property type="evidence" value="ECO:0007669"/>
    <property type="project" value="UniProtKB-KW"/>
</dbReference>
<dbReference type="STRING" id="1445510.YC6258_05513"/>
<dbReference type="GO" id="GO:0005524">
    <property type="term" value="F:ATP binding"/>
    <property type="evidence" value="ECO:0007669"/>
    <property type="project" value="UniProtKB-UniRule"/>
</dbReference>
<proteinExistence type="predicted"/>
<dbReference type="RefSeq" id="WP_044619259.1">
    <property type="nucleotide sequence ID" value="NZ_CP007142.1"/>
</dbReference>
<dbReference type="Proteomes" id="UP000032266">
    <property type="component" value="Chromosome"/>
</dbReference>
<dbReference type="PANTHER" id="PTHR43585:SF2">
    <property type="entry name" value="ATP-GRASP ENZYME FSQD"/>
    <property type="match status" value="1"/>
</dbReference>
<dbReference type="KEGG" id="gsn:YC6258_05513"/>
<dbReference type="Pfam" id="PF13535">
    <property type="entry name" value="ATP-grasp_4"/>
    <property type="match status" value="1"/>
</dbReference>
<keyword evidence="3 4" id="KW-0067">ATP-binding</keyword>
<dbReference type="AlphaFoldDB" id="A0A0C5VDZ7"/>
<feature type="domain" description="ATP-grasp" evidence="5">
    <location>
        <begin position="123"/>
        <end position="320"/>
    </location>
</feature>
<protein>
    <submittedName>
        <fullName evidence="6">Biotin carboxylase</fullName>
    </submittedName>
</protein>
<keyword evidence="2 4" id="KW-0547">Nucleotide-binding</keyword>
<dbReference type="OrthoDB" id="24041at2"/>
<dbReference type="GO" id="GO:0046872">
    <property type="term" value="F:metal ion binding"/>
    <property type="evidence" value="ECO:0007669"/>
    <property type="project" value="InterPro"/>
</dbReference>
<evidence type="ECO:0000313" key="6">
    <source>
        <dbReference type="EMBL" id="AJQ97540.1"/>
    </source>
</evidence>